<gene>
    <name evidence="1" type="ORF">GAO09_06420</name>
</gene>
<dbReference type="AlphaFoldDB" id="A0A6A8A4Y2"/>
<accession>A0A6A8A4Y2</accession>
<name>A0A6A8A4Y2_9HYPH</name>
<keyword evidence="2" id="KW-1185">Reference proteome</keyword>
<protein>
    <submittedName>
        <fullName evidence="1">Uncharacterized protein</fullName>
    </submittedName>
</protein>
<sequence length="53" mass="5718">MTIIARRMTILTLVMTVFALSFSALVAHHGKGSMSRLNAQALCTQQHGCTVSL</sequence>
<proteinExistence type="predicted"/>
<comment type="caution">
    <text evidence="1">The sequence shown here is derived from an EMBL/GenBank/DDBJ whole genome shotgun (WGS) entry which is preliminary data.</text>
</comment>
<organism evidence="1 2">
    <name type="scientific">Endobacterium cereale</name>
    <dbReference type="NCBI Taxonomy" id="2663029"/>
    <lineage>
        <taxon>Bacteria</taxon>
        <taxon>Pseudomonadati</taxon>
        <taxon>Pseudomonadota</taxon>
        <taxon>Alphaproteobacteria</taxon>
        <taxon>Hyphomicrobiales</taxon>
        <taxon>Rhizobiaceae</taxon>
        <taxon>Endobacterium</taxon>
    </lineage>
</organism>
<evidence type="ECO:0000313" key="2">
    <source>
        <dbReference type="Proteomes" id="UP000435138"/>
    </source>
</evidence>
<dbReference type="RefSeq" id="WP_153353213.1">
    <property type="nucleotide sequence ID" value="NZ_JAYKOO010000005.1"/>
</dbReference>
<dbReference type="EMBL" id="WIXI01000036">
    <property type="protein sequence ID" value="MQY45694.1"/>
    <property type="molecule type" value="Genomic_DNA"/>
</dbReference>
<evidence type="ECO:0000313" key="1">
    <source>
        <dbReference type="EMBL" id="MQY45694.1"/>
    </source>
</evidence>
<reference evidence="1 2" key="1">
    <citation type="submission" date="2019-11" db="EMBL/GenBank/DDBJ databases">
        <title>Genome analysis of Rhizobacterium cereale a novel genus and species isolated from maize roots in North Spain.</title>
        <authorList>
            <person name="Menendez E."/>
            <person name="Flores-Felix J.D."/>
            <person name="Ramirez-Bahena M.-H."/>
            <person name="Igual J.M."/>
            <person name="Garcia-Fraile P."/>
            <person name="Peix A."/>
            <person name="Velazquez E."/>
        </authorList>
    </citation>
    <scope>NUCLEOTIDE SEQUENCE [LARGE SCALE GENOMIC DNA]</scope>
    <source>
        <strain evidence="1 2">RZME27</strain>
    </source>
</reference>
<dbReference type="Proteomes" id="UP000435138">
    <property type="component" value="Unassembled WGS sequence"/>
</dbReference>